<name>A0ACA9KZY0_9GLOM</name>
<dbReference type="Proteomes" id="UP000789366">
    <property type="component" value="Unassembled WGS sequence"/>
</dbReference>
<accession>A0ACA9KZY0</accession>
<gene>
    <name evidence="1" type="ORF">SPELUC_LOCUS2953</name>
</gene>
<sequence length="84" mass="9821">MLLESGVEFTPRKNVVPYDETKPAEGNEDAILEINDDRKDESKVFIVKLEEKDKLKKNNNLKEDLFESIKRPFNQTQIEKVMPI</sequence>
<keyword evidence="2" id="KW-1185">Reference proteome</keyword>
<reference evidence="1" key="1">
    <citation type="submission" date="2021-06" db="EMBL/GenBank/DDBJ databases">
        <authorList>
            <person name="Kallberg Y."/>
            <person name="Tangrot J."/>
            <person name="Rosling A."/>
        </authorList>
    </citation>
    <scope>NUCLEOTIDE SEQUENCE</scope>
    <source>
        <strain evidence="1">28 12/20/2015</strain>
    </source>
</reference>
<evidence type="ECO:0000313" key="2">
    <source>
        <dbReference type="Proteomes" id="UP000789366"/>
    </source>
</evidence>
<proteinExistence type="predicted"/>
<dbReference type="EMBL" id="CAJVPW010002127">
    <property type="protein sequence ID" value="CAG8499689.1"/>
    <property type="molecule type" value="Genomic_DNA"/>
</dbReference>
<organism evidence="1 2">
    <name type="scientific">Cetraspora pellucida</name>
    <dbReference type="NCBI Taxonomy" id="1433469"/>
    <lineage>
        <taxon>Eukaryota</taxon>
        <taxon>Fungi</taxon>
        <taxon>Fungi incertae sedis</taxon>
        <taxon>Mucoromycota</taxon>
        <taxon>Glomeromycotina</taxon>
        <taxon>Glomeromycetes</taxon>
        <taxon>Diversisporales</taxon>
        <taxon>Gigasporaceae</taxon>
        <taxon>Cetraspora</taxon>
    </lineage>
</organism>
<comment type="caution">
    <text evidence="1">The sequence shown here is derived from an EMBL/GenBank/DDBJ whole genome shotgun (WGS) entry which is preliminary data.</text>
</comment>
<protein>
    <submittedName>
        <fullName evidence="1">8590_t:CDS:1</fullName>
    </submittedName>
</protein>
<evidence type="ECO:0000313" key="1">
    <source>
        <dbReference type="EMBL" id="CAG8499689.1"/>
    </source>
</evidence>